<evidence type="ECO:0000313" key="2">
    <source>
        <dbReference type="EMBL" id="MBE6060542.1"/>
    </source>
</evidence>
<evidence type="ECO:0000313" key="1">
    <source>
        <dbReference type="EMBL" id="KEZ85133.1"/>
    </source>
</evidence>
<dbReference type="Proteomes" id="UP000028542">
    <property type="component" value="Unassembled WGS sequence"/>
</dbReference>
<sequence>MSDYKMNIYGQIRLSDYSSIHDYMGIIGPLDNFQIEMSEAKVEDAKVLCNILESDKFDIVERGGRNDGKYYIHATKRR</sequence>
<comment type="caution">
    <text evidence="1">The sequence shown here is derived from an EMBL/GenBank/DDBJ whole genome shotgun (WGS) entry which is preliminary data.</text>
</comment>
<dbReference type="EMBL" id="JPMD01000043">
    <property type="protein sequence ID" value="KEZ85133.1"/>
    <property type="molecule type" value="Genomic_DNA"/>
</dbReference>
<dbReference type="EMBL" id="SVCM01000118">
    <property type="protein sequence ID" value="MBE6060542.1"/>
    <property type="molecule type" value="Genomic_DNA"/>
</dbReference>
<dbReference type="Proteomes" id="UP000768462">
    <property type="component" value="Unassembled WGS sequence"/>
</dbReference>
<dbReference type="RefSeq" id="WP_035135200.1">
    <property type="nucleotide sequence ID" value="NZ_JBQHQR010000003.1"/>
</dbReference>
<protein>
    <submittedName>
        <fullName evidence="1">Uncharacterized protein</fullName>
    </submittedName>
</protein>
<reference evidence="1 3" key="1">
    <citation type="submission" date="2014-07" db="EMBL/GenBank/DDBJ databases">
        <title>Draft genome of Clostridium sulfidigenes 113A isolated from sediments associated with methane hydrate from Krishna Godavari basin.</title>
        <authorList>
            <person name="Honkalas V.S."/>
            <person name="Dabir A.P."/>
            <person name="Arora P."/>
            <person name="Dhakephalkar P.K."/>
        </authorList>
    </citation>
    <scope>NUCLEOTIDE SEQUENCE [LARGE SCALE GENOMIC DNA]</scope>
    <source>
        <strain evidence="1 3">113A</strain>
    </source>
</reference>
<name>A0A084J849_9CLOT</name>
<gene>
    <name evidence="2" type="ORF">E7215_10290</name>
    <name evidence="1" type="ORF">IO99_16560</name>
</gene>
<dbReference type="STRING" id="318464.IO99_16560"/>
<accession>A0A084J849</accession>
<dbReference type="AlphaFoldDB" id="A0A084J849"/>
<organism evidence="1 3">
    <name type="scientific">Clostridium sulfidigenes</name>
    <dbReference type="NCBI Taxonomy" id="318464"/>
    <lineage>
        <taxon>Bacteria</taxon>
        <taxon>Bacillati</taxon>
        <taxon>Bacillota</taxon>
        <taxon>Clostridia</taxon>
        <taxon>Eubacteriales</taxon>
        <taxon>Clostridiaceae</taxon>
        <taxon>Clostridium</taxon>
    </lineage>
</organism>
<proteinExistence type="predicted"/>
<evidence type="ECO:0000313" key="3">
    <source>
        <dbReference type="Proteomes" id="UP000028542"/>
    </source>
</evidence>
<reference evidence="2" key="2">
    <citation type="submission" date="2019-04" db="EMBL/GenBank/DDBJ databases">
        <title>Evolution of Biomass-Degrading Anaerobic Consortia Revealed by Metagenomics.</title>
        <authorList>
            <person name="Peng X."/>
        </authorList>
    </citation>
    <scope>NUCLEOTIDE SEQUENCE</scope>
    <source>
        <strain evidence="2">SIG254</strain>
    </source>
</reference>
<keyword evidence="3" id="KW-1185">Reference proteome</keyword>